<organism evidence="2 3">
    <name type="scientific">Candidatus Nanogingivalis gingivitcus</name>
    <dbReference type="NCBI Taxonomy" id="2171992"/>
    <lineage>
        <taxon>Bacteria</taxon>
        <taxon>Candidatus Saccharimonadota</taxon>
        <taxon>Candidatus Nanosyncoccalia</taxon>
        <taxon>Candidatus Nanogingivales</taxon>
        <taxon>Candidatus Nanogingivalaceae</taxon>
        <taxon>Candidatus Nanogingivalis</taxon>
    </lineage>
</organism>
<keyword evidence="3" id="KW-1185">Reference proteome</keyword>
<dbReference type="EMBL" id="PRLK01000009">
    <property type="protein sequence ID" value="RYC72399.1"/>
    <property type="molecule type" value="Genomic_DNA"/>
</dbReference>
<feature type="transmembrane region" description="Helical" evidence="1">
    <location>
        <begin position="103"/>
        <end position="119"/>
    </location>
</feature>
<comment type="caution">
    <text evidence="2">The sequence shown here is derived from an EMBL/GenBank/DDBJ whole genome shotgun (WGS) entry which is preliminary data.</text>
</comment>
<keyword evidence="1" id="KW-0812">Transmembrane</keyword>
<sequence length="136" mass="16276">MENKRITNSYNKNIQPLHNDIKIEKNRSFASPEVQKRAVEVQNANTPQSYRDKLAEETRDILKQKQNYEIKSAIRHMRKNVLKLAFVFALFFVLSNPAKNETAFLWLFFIVLQIPYYTIRRSWIIKDHKDTQDFDI</sequence>
<keyword evidence="1" id="KW-0472">Membrane</keyword>
<reference evidence="2 3" key="1">
    <citation type="journal article" date="2018" name="bioRxiv">
        <title>Evidence of independent acquisition and adaption of ultra-small bacteria to human hosts across the highly diverse yet reduced genomes of the phylum Saccharibacteria.</title>
        <authorList>
            <person name="McLean J.S."/>
            <person name="Bor B."/>
            <person name="To T.T."/>
            <person name="Liu Q."/>
            <person name="Kearns K.A."/>
            <person name="Solden L.M."/>
            <person name="Wrighton K.C."/>
            <person name="He X."/>
            <person name="Shi W."/>
        </authorList>
    </citation>
    <scope>NUCLEOTIDE SEQUENCE [LARGE SCALE GENOMIC DNA]</scope>
    <source>
        <strain evidence="2 3">TM7_CMJM_G6_1_HOT_870</strain>
    </source>
</reference>
<evidence type="ECO:0000313" key="2">
    <source>
        <dbReference type="EMBL" id="RYC72399.1"/>
    </source>
</evidence>
<protein>
    <recommendedName>
        <fullName evidence="4">2TM domain-containing protein</fullName>
    </recommendedName>
</protein>
<dbReference type="RefSeq" id="WP_129718948.1">
    <property type="nucleotide sequence ID" value="NZ_PRLK01000009.1"/>
</dbReference>
<reference evidence="2 3" key="2">
    <citation type="journal article" date="2020" name="Cell Rep.">
        <title>Acquisition and Adaptation of Ultra-small Parasitic Reduced Genome Bacteria to Mammalian Hosts.</title>
        <authorList>
            <person name="McLean J.S."/>
            <person name="Bor B."/>
            <person name="Kerns K.A."/>
            <person name="Liu Q."/>
            <person name="To T.T."/>
            <person name="Solden L."/>
            <person name="Hendrickson E.L."/>
            <person name="Wrighton K."/>
            <person name="Shi W."/>
            <person name="He X."/>
        </authorList>
    </citation>
    <scope>NUCLEOTIDE SEQUENCE [LARGE SCALE GENOMIC DNA]</scope>
    <source>
        <strain evidence="2 3">TM7_CMJM_G6_1_HOT_870</strain>
    </source>
</reference>
<feature type="transmembrane region" description="Helical" evidence="1">
    <location>
        <begin position="81"/>
        <end position="97"/>
    </location>
</feature>
<evidence type="ECO:0008006" key="4">
    <source>
        <dbReference type="Google" id="ProtNLM"/>
    </source>
</evidence>
<name>A0ABY0FHF3_9BACT</name>
<evidence type="ECO:0000313" key="3">
    <source>
        <dbReference type="Proteomes" id="UP001190925"/>
    </source>
</evidence>
<dbReference type="Proteomes" id="UP001190925">
    <property type="component" value="Unassembled WGS sequence"/>
</dbReference>
<accession>A0ABY0FHF3</accession>
<proteinExistence type="predicted"/>
<keyword evidence="1" id="KW-1133">Transmembrane helix</keyword>
<evidence type="ECO:0000256" key="1">
    <source>
        <dbReference type="SAM" id="Phobius"/>
    </source>
</evidence>
<gene>
    <name evidence="2" type="ORF">G6CMJM_00553</name>
</gene>